<evidence type="ECO:0000313" key="3">
    <source>
        <dbReference type="Proteomes" id="UP000011082"/>
    </source>
</evidence>
<reference evidence="3" key="1">
    <citation type="submission" date="2011-05" db="EMBL/GenBank/DDBJ databases">
        <title>The genome sequence of Vittaforma corneae strain ATCC 50505.</title>
        <authorList>
            <consortium name="The Broad Institute Genome Sequencing Platform"/>
            <person name="Cuomo C."/>
            <person name="Didier E."/>
            <person name="Bowers L."/>
            <person name="Young S.K."/>
            <person name="Zeng Q."/>
            <person name="Gargeya S."/>
            <person name="Fitzgerald M."/>
            <person name="Haas B."/>
            <person name="Abouelleil A."/>
            <person name="Alvarado L."/>
            <person name="Arachchi H.M."/>
            <person name="Berlin A."/>
            <person name="Chapman S.B."/>
            <person name="Gearin G."/>
            <person name="Goldberg J."/>
            <person name="Griggs A."/>
            <person name="Gujja S."/>
            <person name="Hansen M."/>
            <person name="Heiman D."/>
            <person name="Howarth C."/>
            <person name="Larimer J."/>
            <person name="Lui A."/>
            <person name="MacDonald P.J.P."/>
            <person name="McCowen C."/>
            <person name="Montmayeur A."/>
            <person name="Murphy C."/>
            <person name="Neiman D."/>
            <person name="Pearson M."/>
            <person name="Priest M."/>
            <person name="Roberts A."/>
            <person name="Saif S."/>
            <person name="Shea T."/>
            <person name="Sisk P."/>
            <person name="Stolte C."/>
            <person name="Sykes S."/>
            <person name="Wortman J."/>
            <person name="Nusbaum C."/>
            <person name="Birren B."/>
        </authorList>
    </citation>
    <scope>NUCLEOTIDE SEQUENCE [LARGE SCALE GENOMIC DNA]</scope>
    <source>
        <strain evidence="3">ATCC 50505</strain>
    </source>
</reference>
<name>L2GP69_VITCO</name>
<dbReference type="EMBL" id="JH370135">
    <property type="protein sequence ID" value="ELA42092.1"/>
    <property type="molecule type" value="Genomic_DNA"/>
</dbReference>
<proteinExistence type="predicted"/>
<keyword evidence="3" id="KW-1185">Reference proteome</keyword>
<dbReference type="InParanoid" id="L2GP69"/>
<accession>L2GP69</accession>
<gene>
    <name evidence="2" type="ORF">VICG_00941</name>
</gene>
<sequence>MKIFLDSFVNICYLFALLIQAFLFVRNAIYSSCAPRSQRLSQFYLMFSLIFMVFYQLQLLRTLYNRKIIDFENVPATSKLKTLQYVGENTIHSVLCHSLAVILESFENFKMHSITDQRVMKLSAFIYAYIRYLPVMVMMSRLYRNTSFYSFLIEAFLISEDIVLILIFVNLIRLIKKIAKEIETCLMTDKTMVQYLLSVFKVLLSRLAVSLSLECLSKMLYLVVITRERSKALMFINDISNFLRVVSIYLVLENLTDMVFTDCRSFKVAFNEHEKDKFFEFEHAEKKNENIVE</sequence>
<feature type="transmembrane region" description="Helical" evidence="1">
    <location>
        <begin position="124"/>
        <end position="143"/>
    </location>
</feature>
<organism evidence="2 3">
    <name type="scientific">Vittaforma corneae (strain ATCC 50505)</name>
    <name type="common">Microsporidian parasite</name>
    <name type="synonym">Nosema corneum</name>
    <dbReference type="NCBI Taxonomy" id="993615"/>
    <lineage>
        <taxon>Eukaryota</taxon>
        <taxon>Fungi</taxon>
        <taxon>Fungi incertae sedis</taxon>
        <taxon>Microsporidia</taxon>
        <taxon>Nosematidae</taxon>
        <taxon>Vittaforma</taxon>
    </lineage>
</organism>
<protein>
    <submittedName>
        <fullName evidence="2">Uncharacterized protein</fullName>
    </submittedName>
</protein>
<keyword evidence="1" id="KW-0472">Membrane</keyword>
<dbReference type="OMA" id="MFINDIS"/>
<evidence type="ECO:0000313" key="2">
    <source>
        <dbReference type="EMBL" id="ELA42092.1"/>
    </source>
</evidence>
<dbReference type="VEuPathDB" id="MicrosporidiaDB:VICG_00941"/>
<evidence type="ECO:0000256" key="1">
    <source>
        <dbReference type="SAM" id="Phobius"/>
    </source>
</evidence>
<feature type="transmembrane region" description="Helical" evidence="1">
    <location>
        <begin position="149"/>
        <end position="172"/>
    </location>
</feature>
<dbReference type="Proteomes" id="UP000011082">
    <property type="component" value="Unassembled WGS sequence"/>
</dbReference>
<dbReference type="GeneID" id="19881653"/>
<dbReference type="HOGENOM" id="CLU_950626_0_0_1"/>
<keyword evidence="1" id="KW-1133">Transmembrane helix</keyword>
<dbReference type="AlphaFoldDB" id="L2GP69"/>
<keyword evidence="1" id="KW-0812">Transmembrane</keyword>
<dbReference type="RefSeq" id="XP_007604388.1">
    <property type="nucleotide sequence ID" value="XM_007604326.1"/>
</dbReference>
<feature type="transmembrane region" description="Helical" evidence="1">
    <location>
        <begin position="41"/>
        <end position="60"/>
    </location>
</feature>
<feature type="transmembrane region" description="Helical" evidence="1">
    <location>
        <begin position="7"/>
        <end position="29"/>
    </location>
</feature>